<dbReference type="EMBL" id="PNCM01000014">
    <property type="protein sequence ID" value="TMP81611.1"/>
    <property type="molecule type" value="Genomic_DNA"/>
</dbReference>
<dbReference type="Pfam" id="PF05729">
    <property type="entry name" value="NACHT"/>
    <property type="match status" value="1"/>
</dbReference>
<organism evidence="2 3">
    <name type="scientific">Pseudoalteromonas phenolica</name>
    <dbReference type="NCBI Taxonomy" id="161398"/>
    <lineage>
        <taxon>Bacteria</taxon>
        <taxon>Pseudomonadati</taxon>
        <taxon>Pseudomonadota</taxon>
        <taxon>Gammaproteobacteria</taxon>
        <taxon>Alteromonadales</taxon>
        <taxon>Pseudoalteromonadaceae</taxon>
        <taxon>Pseudoalteromonas</taxon>
    </lineage>
</organism>
<dbReference type="CDD" id="cd00267">
    <property type="entry name" value="ABC_ATPase"/>
    <property type="match status" value="1"/>
</dbReference>
<feature type="domain" description="NACHT" evidence="1">
    <location>
        <begin position="194"/>
        <end position="318"/>
    </location>
</feature>
<dbReference type="RefSeq" id="WP_138567017.1">
    <property type="nucleotide sequence ID" value="NZ_PNCM01000014.1"/>
</dbReference>
<evidence type="ECO:0000313" key="3">
    <source>
        <dbReference type="Proteomes" id="UP000307362"/>
    </source>
</evidence>
<dbReference type="OrthoDB" id="9771237at2"/>
<evidence type="ECO:0000313" key="2">
    <source>
        <dbReference type="EMBL" id="TMP81611.1"/>
    </source>
</evidence>
<dbReference type="InterPro" id="IPR007111">
    <property type="entry name" value="NACHT_NTPase"/>
</dbReference>
<comment type="caution">
    <text evidence="2">The sequence shown here is derived from an EMBL/GenBank/DDBJ whole genome shotgun (WGS) entry which is preliminary data.</text>
</comment>
<evidence type="ECO:0000259" key="1">
    <source>
        <dbReference type="PROSITE" id="PS50837"/>
    </source>
</evidence>
<dbReference type="InterPro" id="IPR027417">
    <property type="entry name" value="P-loop_NTPase"/>
</dbReference>
<reference evidence="2 3" key="1">
    <citation type="submission" date="2017-12" db="EMBL/GenBank/DDBJ databases">
        <authorList>
            <person name="Paulsen S."/>
            <person name="Gram L.K."/>
        </authorList>
    </citation>
    <scope>NUCLEOTIDE SEQUENCE [LARGE SCALE GENOMIC DNA]</scope>
    <source>
        <strain evidence="2 3">S1189</strain>
    </source>
</reference>
<dbReference type="Gene3D" id="3.40.50.300">
    <property type="entry name" value="P-loop containing nucleotide triphosphate hydrolases"/>
    <property type="match status" value="1"/>
</dbReference>
<reference evidence="3" key="2">
    <citation type="submission" date="2019-06" db="EMBL/GenBank/DDBJ databases">
        <title>Co-occurence of chitin degradation, pigmentation and bioactivity in marine Pseudoalteromonas.</title>
        <authorList>
            <person name="Sonnenschein E.C."/>
            <person name="Bech P.K."/>
        </authorList>
    </citation>
    <scope>NUCLEOTIDE SEQUENCE [LARGE SCALE GENOMIC DNA]</scope>
    <source>
        <strain evidence="3">S1189</strain>
    </source>
</reference>
<dbReference type="PROSITE" id="PS50837">
    <property type="entry name" value="NACHT"/>
    <property type="match status" value="1"/>
</dbReference>
<dbReference type="PANTHER" id="PTHR46844:SF1">
    <property type="entry name" value="SLR5058 PROTEIN"/>
    <property type="match status" value="1"/>
</dbReference>
<dbReference type="Proteomes" id="UP000307362">
    <property type="component" value="Unassembled WGS sequence"/>
</dbReference>
<sequence>MKNSKEWTIVIPPPKEHDKLTFSKLLQRILRSNALSYSMLCEALADNGRPNIDENTIKSWLSRDVKTLSNEKLRSLHALIEERSLNSDIKDKWIYAFSLALAEDPPKNYSKIICQNVLSSNYLTKLPSLFGTEQSLPLAHAYTELSITTATPSLPNPSMLELNLTLGQRLRKRAEARFAISKSPKDFLDENIGQKTLILGPPGAGKSSMLRQITLDIADGNWKALKTPVFAEARAYWARRKKDSSINLLSFALKAFLPLEEDAVRVLESLLTNEKKSKLILLFDGLDEIASDEDAVSTIYDELKMLPPSISVIVTARPAGLMGSIGESNRYEMVDLNDEAIEGLIDNWCESMGDTSNYLDSEGLKIEIFSSHSTRDMASNPFLLTSLCFLKMVNPDNKLPTSRIGVYESLQAGIIRQAQSKNPHVLSELTVEALENFTFALYNQPSGESIQVFRKNKWRAFTQKEPKYMKIDFESQIKPSRLLSVWGGNDPYYHFLHLSLQEYLIARAMLERPLEDALTRRFMPSWRAVFRFYGSLLYQRGFIDEFRQLVNSLHREKDLTGLSLLTLVDVFSYAGIQNTKEWIGEDLKKTLYNVTNYDDNLISEAMLNGVTSLAPEWLEKQVNSAINNGQCSYINNFKIGSLDTDECISTKQIIEYGSQVTSPFYKLAQTKTGSAKRTIKEYFWGKDQNLALLSAYAFALVATPKDRSEVVKASEKATIFDDMAIRIFTFIQYKSHSDFLPFLEKVITYATSTMNSSLNDALNIIADIGNDDASKILELQLVNEANKLSEEFNSFELSLQAVTRLGGDKALRILERTLELTSVSEWHETIVLKCLEASPNYNSKIIEALNRKHLQSEMISTLCNAAQVYSRLPDDEMIQMIIENVDISAINDLSELATIEYLRINAGMQPQLCSILLDIAKHLHTRIQNPDDDNDKDYMLSQLSEVFSTLAIAKWEPAQELVRDILFDSNSNRDMQALAIWLSGYVFYNTADKKILSHLKDLLYLDLEESIEVDGQAVATAMGLIDINELFYHQGAYFALDALQEIAAEQDLFIFDHFWCDRFGQKRNWEKPPLSVLHIYDEDDSELVSIFSHEMSKFGLKSIFNDGANDCIAFLIYSPTSDYALKIADQVETKNKKDSNYLLFNIGSGLSDETAISLARSIGELLFNRHKR</sequence>
<proteinExistence type="predicted"/>
<dbReference type="PANTHER" id="PTHR46844">
    <property type="entry name" value="SLR5058 PROTEIN"/>
    <property type="match status" value="1"/>
</dbReference>
<dbReference type="AlphaFoldDB" id="A0A5S3YX65"/>
<dbReference type="SUPFAM" id="SSF52540">
    <property type="entry name" value="P-loop containing nucleoside triphosphate hydrolases"/>
    <property type="match status" value="1"/>
</dbReference>
<gene>
    <name evidence="2" type="ORF">CWB73_06900</name>
</gene>
<accession>A0A5S3YX65</accession>
<protein>
    <recommendedName>
        <fullName evidence="1">NACHT domain-containing protein</fullName>
    </recommendedName>
</protein>
<name>A0A5S3YX65_9GAMM</name>